<dbReference type="InterPro" id="IPR012713">
    <property type="entry name" value="PfdB"/>
</dbReference>
<evidence type="ECO:0000256" key="2">
    <source>
        <dbReference type="ARBA" id="ARBA00008045"/>
    </source>
</evidence>
<dbReference type="GO" id="GO:0051082">
    <property type="term" value="F:unfolded protein binding"/>
    <property type="evidence" value="ECO:0007669"/>
    <property type="project" value="UniProtKB-UniRule"/>
</dbReference>
<accession>E0SQY1</accession>
<evidence type="ECO:0000313" key="11">
    <source>
        <dbReference type="EMBL" id="ADM28311.1"/>
    </source>
</evidence>
<dbReference type="SUPFAM" id="SSF46579">
    <property type="entry name" value="Prefoldin"/>
    <property type="match status" value="1"/>
</dbReference>
<comment type="subunit">
    <text evidence="3 9">Heterohexamer of two alpha and four beta subunits.</text>
</comment>
<evidence type="ECO:0000313" key="12">
    <source>
        <dbReference type="Proteomes" id="UP000001304"/>
    </source>
</evidence>
<dbReference type="AlphaFoldDB" id="E0SQY1"/>
<evidence type="ECO:0000256" key="1">
    <source>
        <dbReference type="ARBA" id="ARBA00004496"/>
    </source>
</evidence>
<dbReference type="InterPro" id="IPR009053">
    <property type="entry name" value="Prefoldin"/>
</dbReference>
<evidence type="ECO:0000256" key="3">
    <source>
        <dbReference type="ARBA" id="ARBA00011716"/>
    </source>
</evidence>
<dbReference type="HAMAP" id="MF_00307">
    <property type="entry name" value="PfdB"/>
    <property type="match status" value="1"/>
</dbReference>
<evidence type="ECO:0000256" key="9">
    <source>
        <dbReference type="HAMAP-Rule" id="MF_00307"/>
    </source>
</evidence>
<evidence type="ECO:0000256" key="6">
    <source>
        <dbReference type="ARBA" id="ARBA00023186"/>
    </source>
</evidence>
<dbReference type="EMBL" id="CP002098">
    <property type="protein sequence ID" value="ADM28311.1"/>
    <property type="molecule type" value="Genomic_DNA"/>
</dbReference>
<dbReference type="Gene3D" id="1.10.287.370">
    <property type="match status" value="1"/>
</dbReference>
<keyword evidence="12" id="KW-1185">Reference proteome</keyword>
<evidence type="ECO:0000256" key="10">
    <source>
        <dbReference type="SAM" id="Coils"/>
    </source>
</evidence>
<dbReference type="NCBIfam" id="TIGR02338">
    <property type="entry name" value="gimC_beta"/>
    <property type="match status" value="1"/>
</dbReference>
<dbReference type="Pfam" id="PF01920">
    <property type="entry name" value="Prefoldin_2"/>
    <property type="match status" value="1"/>
</dbReference>
<dbReference type="HOGENOM" id="CLU_131909_2_1_2"/>
<gene>
    <name evidence="9" type="primary">pfdB</name>
    <name evidence="11" type="ordered locus">Igag_1509</name>
</gene>
<organism evidence="11 12">
    <name type="scientific">Ignisphaera aggregans (strain DSM 17230 / JCM 13409 / AQ1.S1)</name>
    <dbReference type="NCBI Taxonomy" id="583356"/>
    <lineage>
        <taxon>Archaea</taxon>
        <taxon>Thermoproteota</taxon>
        <taxon>Thermoprotei</taxon>
        <taxon>Desulfurococcales</taxon>
        <taxon>Desulfurococcaceae</taxon>
        <taxon>Ignisphaera</taxon>
    </lineage>
</organism>
<evidence type="ECO:0000256" key="5">
    <source>
        <dbReference type="ARBA" id="ARBA00022490"/>
    </source>
</evidence>
<evidence type="ECO:0000256" key="8">
    <source>
        <dbReference type="ARBA" id="ARBA00033461"/>
    </source>
</evidence>
<dbReference type="Proteomes" id="UP000001304">
    <property type="component" value="Chromosome"/>
</dbReference>
<dbReference type="KEGG" id="iag:Igag_1509"/>
<evidence type="ECO:0000256" key="7">
    <source>
        <dbReference type="ARBA" id="ARBA00025077"/>
    </source>
</evidence>
<dbReference type="GO" id="GO:0005737">
    <property type="term" value="C:cytoplasm"/>
    <property type="evidence" value="ECO:0007669"/>
    <property type="project" value="UniProtKB-SubCell"/>
</dbReference>
<dbReference type="GO" id="GO:0006457">
    <property type="term" value="P:protein folding"/>
    <property type="evidence" value="ECO:0007669"/>
    <property type="project" value="UniProtKB-UniRule"/>
</dbReference>
<keyword evidence="10" id="KW-0175">Coiled coil</keyword>
<comment type="similarity">
    <text evidence="2 9">Belongs to the prefoldin subunit beta family.</text>
</comment>
<dbReference type="InterPro" id="IPR002777">
    <property type="entry name" value="PFD_beta-like"/>
</dbReference>
<feature type="coiled-coil region" evidence="10">
    <location>
        <begin position="9"/>
        <end position="93"/>
    </location>
</feature>
<sequence length="119" mass="13902">MAETLPPEIQQQVVKYQQLQTQLNQVLSEKSIIEQELREINRALDILKNVPDDADIYRSAGHLLVKINKSDAEKELTERKEILELRLKTLGRQESLLRQQLAEIQSKLNQYIASTYKRM</sequence>
<comment type="subcellular location">
    <subcellularLocation>
        <location evidence="1 9">Cytoplasm</location>
    </subcellularLocation>
</comment>
<protein>
    <recommendedName>
        <fullName evidence="4 9">Prefoldin subunit beta</fullName>
    </recommendedName>
    <alternativeName>
        <fullName evidence="8 9">GimC subunit beta</fullName>
    </alternativeName>
</protein>
<evidence type="ECO:0000256" key="4">
    <source>
        <dbReference type="ARBA" id="ARBA00016304"/>
    </source>
</evidence>
<proteinExistence type="inferred from homology"/>
<reference evidence="11 12" key="1">
    <citation type="journal article" date="2010" name="Stand. Genomic Sci.">
        <title>Complete genome sequence of Ignisphaera aggregans type strain (AQ1.S1).</title>
        <authorList>
            <person name="Goker M."/>
            <person name="Held B."/>
            <person name="Lapidus A."/>
            <person name="Nolan M."/>
            <person name="Spring S."/>
            <person name="Yasawong M."/>
            <person name="Lucas S."/>
            <person name="Glavina Del Rio T."/>
            <person name="Tice H."/>
            <person name="Cheng J.F."/>
            <person name="Goodwin L."/>
            <person name="Tapia R."/>
            <person name="Pitluck S."/>
            <person name="Liolios K."/>
            <person name="Ivanova N."/>
            <person name="Mavromatis K."/>
            <person name="Mikhailova N."/>
            <person name="Pati A."/>
            <person name="Chen A."/>
            <person name="Palaniappan K."/>
            <person name="Brambilla E."/>
            <person name="Land M."/>
            <person name="Hauser L."/>
            <person name="Chang Y.J."/>
            <person name="Jeffries C.D."/>
            <person name="Brettin T."/>
            <person name="Detter J.C."/>
            <person name="Han C."/>
            <person name="Rohde M."/>
            <person name="Sikorski J."/>
            <person name="Woyke T."/>
            <person name="Bristow J."/>
            <person name="Eisen J.A."/>
            <person name="Markowitz V."/>
            <person name="Hugenholtz P."/>
            <person name="Kyrpides N.C."/>
            <person name="Klenk H.P."/>
        </authorList>
    </citation>
    <scope>NUCLEOTIDE SEQUENCE [LARGE SCALE GENOMIC DNA]</scope>
    <source>
        <strain evidence="12">DSM 17230 / JCM 13409 / AQ1.S1</strain>
    </source>
</reference>
<dbReference type="STRING" id="583356.Igag_1509"/>
<dbReference type="CDD" id="cd23162">
    <property type="entry name" value="Prefoldin_beta_GimC"/>
    <property type="match status" value="1"/>
</dbReference>
<name>E0SQY1_IGNAA</name>
<keyword evidence="6 9" id="KW-0143">Chaperone</keyword>
<keyword evidence="5 9" id="KW-0963">Cytoplasm</keyword>
<dbReference type="GO" id="GO:0016272">
    <property type="term" value="C:prefoldin complex"/>
    <property type="evidence" value="ECO:0007669"/>
    <property type="project" value="UniProtKB-UniRule"/>
</dbReference>
<comment type="function">
    <text evidence="7 9">Molecular chaperone capable of stabilizing a range of proteins. Seems to fulfill an ATP-independent, HSP70-like function in archaeal de novo protein folding.</text>
</comment>